<accession>A0A1J1HXQ8</accession>
<keyword evidence="2" id="KW-1185">Reference proteome</keyword>
<organism evidence="1 2">
    <name type="scientific">Clunio marinus</name>
    <dbReference type="NCBI Taxonomy" id="568069"/>
    <lineage>
        <taxon>Eukaryota</taxon>
        <taxon>Metazoa</taxon>
        <taxon>Ecdysozoa</taxon>
        <taxon>Arthropoda</taxon>
        <taxon>Hexapoda</taxon>
        <taxon>Insecta</taxon>
        <taxon>Pterygota</taxon>
        <taxon>Neoptera</taxon>
        <taxon>Endopterygota</taxon>
        <taxon>Diptera</taxon>
        <taxon>Nematocera</taxon>
        <taxon>Chironomoidea</taxon>
        <taxon>Chironomidae</taxon>
        <taxon>Clunio</taxon>
    </lineage>
</organism>
<gene>
    <name evidence="1" type="ORF">CLUMA_CG006367</name>
</gene>
<evidence type="ECO:0000313" key="1">
    <source>
        <dbReference type="EMBL" id="CRK92864.1"/>
    </source>
</evidence>
<sequence length="108" mass="13082">MPTHKGMKQQEECEKNRKRNMCGTLREYVHIANRNEIMILLGLTWWWDRNETERFPHLKRRFWKTEVALGVSYHNSIVTWWINGVWKNVFAIYPRDVLISHLGLLEES</sequence>
<dbReference type="AlphaFoldDB" id="A0A1J1HXQ8"/>
<dbReference type="EMBL" id="CVRI01000035">
    <property type="protein sequence ID" value="CRK92864.1"/>
    <property type="molecule type" value="Genomic_DNA"/>
</dbReference>
<dbReference type="Proteomes" id="UP000183832">
    <property type="component" value="Unassembled WGS sequence"/>
</dbReference>
<proteinExistence type="predicted"/>
<evidence type="ECO:0000313" key="2">
    <source>
        <dbReference type="Proteomes" id="UP000183832"/>
    </source>
</evidence>
<protein>
    <submittedName>
        <fullName evidence="1">CLUMA_CG006367, isoform A</fullName>
    </submittedName>
</protein>
<name>A0A1J1HXQ8_9DIPT</name>
<reference evidence="1 2" key="1">
    <citation type="submission" date="2015-04" db="EMBL/GenBank/DDBJ databases">
        <authorList>
            <person name="Syromyatnikov M.Y."/>
            <person name="Popov V.N."/>
        </authorList>
    </citation>
    <scope>NUCLEOTIDE SEQUENCE [LARGE SCALE GENOMIC DNA]</scope>
</reference>